<dbReference type="AlphaFoldDB" id="A0A0A9G4N2"/>
<keyword evidence="1" id="KW-0472">Membrane</keyword>
<evidence type="ECO:0000256" key="1">
    <source>
        <dbReference type="SAM" id="Phobius"/>
    </source>
</evidence>
<name>A0A0A9G4N2_ARUDO</name>
<proteinExistence type="predicted"/>
<organism evidence="2">
    <name type="scientific">Arundo donax</name>
    <name type="common">Giant reed</name>
    <name type="synonym">Donax arundinaceus</name>
    <dbReference type="NCBI Taxonomy" id="35708"/>
    <lineage>
        <taxon>Eukaryota</taxon>
        <taxon>Viridiplantae</taxon>
        <taxon>Streptophyta</taxon>
        <taxon>Embryophyta</taxon>
        <taxon>Tracheophyta</taxon>
        <taxon>Spermatophyta</taxon>
        <taxon>Magnoliopsida</taxon>
        <taxon>Liliopsida</taxon>
        <taxon>Poales</taxon>
        <taxon>Poaceae</taxon>
        <taxon>PACMAD clade</taxon>
        <taxon>Arundinoideae</taxon>
        <taxon>Arundineae</taxon>
        <taxon>Arundo</taxon>
    </lineage>
</organism>
<dbReference type="EMBL" id="GBRH01179457">
    <property type="protein sequence ID" value="JAE18439.1"/>
    <property type="molecule type" value="Transcribed_RNA"/>
</dbReference>
<sequence length="186" mass="21438">MGPAMKQVESQYNNRRYRLVQAYRKNVARPTHVSPDDCRWLIRNLWTDPDFQKRSDQNSQQGETRDGIESSNKIDCSNCLLFERPRNQCMANCYASLEGNISKTDGTLSIPSGKETLIRTYTLQGTVDPFNSAFFLLMICLASFYMLDGSMHGLCQYPRIFFKSFFVFCIHAAWQKSNQMNSAQLI</sequence>
<reference evidence="2" key="1">
    <citation type="submission" date="2014-09" db="EMBL/GenBank/DDBJ databases">
        <authorList>
            <person name="Magalhaes I.L.F."/>
            <person name="Oliveira U."/>
            <person name="Santos F.R."/>
            <person name="Vidigal T.H.D.A."/>
            <person name="Brescovit A.D."/>
            <person name="Santos A.J."/>
        </authorList>
    </citation>
    <scope>NUCLEOTIDE SEQUENCE</scope>
    <source>
        <tissue evidence="2">Shoot tissue taken approximately 20 cm above the soil surface</tissue>
    </source>
</reference>
<reference evidence="2" key="2">
    <citation type="journal article" date="2015" name="Data Brief">
        <title>Shoot transcriptome of the giant reed, Arundo donax.</title>
        <authorList>
            <person name="Barrero R.A."/>
            <person name="Guerrero F.D."/>
            <person name="Moolhuijzen P."/>
            <person name="Goolsby J.A."/>
            <person name="Tidwell J."/>
            <person name="Bellgard S.E."/>
            <person name="Bellgard M.I."/>
        </authorList>
    </citation>
    <scope>NUCLEOTIDE SEQUENCE</scope>
    <source>
        <tissue evidence="2">Shoot tissue taken approximately 20 cm above the soil surface</tissue>
    </source>
</reference>
<feature type="transmembrane region" description="Helical" evidence="1">
    <location>
        <begin position="160"/>
        <end position="177"/>
    </location>
</feature>
<evidence type="ECO:0000313" key="2">
    <source>
        <dbReference type="EMBL" id="JAE18439.1"/>
    </source>
</evidence>
<keyword evidence="1" id="KW-0812">Transmembrane</keyword>
<keyword evidence="1" id="KW-1133">Transmembrane helix</keyword>
<feature type="transmembrane region" description="Helical" evidence="1">
    <location>
        <begin position="130"/>
        <end position="148"/>
    </location>
</feature>
<protein>
    <submittedName>
        <fullName evidence="2">Uncharacterized protein</fullName>
    </submittedName>
</protein>
<accession>A0A0A9G4N2</accession>